<dbReference type="Proteomes" id="UP000516437">
    <property type="component" value="Chromosome 3"/>
</dbReference>
<protein>
    <recommendedName>
        <fullName evidence="8">Protein kinase domain-containing protein</fullName>
    </recommendedName>
</protein>
<dbReference type="InterPro" id="IPR035952">
    <property type="entry name" value="Rhomboid-like_sf"/>
</dbReference>
<feature type="transmembrane region" description="Helical" evidence="7">
    <location>
        <begin position="913"/>
        <end position="935"/>
    </location>
</feature>
<feature type="compositionally biased region" description="Basic and acidic residues" evidence="6">
    <location>
        <begin position="1086"/>
        <end position="1104"/>
    </location>
</feature>
<dbReference type="FunFam" id="1.20.1540.10:FF:000004">
    <property type="entry name" value="Transmembrane protein 115"/>
    <property type="match status" value="1"/>
</dbReference>
<dbReference type="InterPro" id="IPR004147">
    <property type="entry name" value="ABC1_dom"/>
</dbReference>
<dbReference type="PANTHER" id="PTHR10566:SF123">
    <property type="entry name" value="PROTEIN KINASE SUPERFAMILY PROTEIN"/>
    <property type="match status" value="1"/>
</dbReference>
<organism evidence="9 10">
    <name type="scientific">Morella rubra</name>
    <name type="common">Chinese bayberry</name>
    <dbReference type="NCBI Taxonomy" id="262757"/>
    <lineage>
        <taxon>Eukaryota</taxon>
        <taxon>Viridiplantae</taxon>
        <taxon>Streptophyta</taxon>
        <taxon>Embryophyta</taxon>
        <taxon>Tracheophyta</taxon>
        <taxon>Spermatophyta</taxon>
        <taxon>Magnoliopsida</taxon>
        <taxon>eudicotyledons</taxon>
        <taxon>Gunneridae</taxon>
        <taxon>Pentapetalae</taxon>
        <taxon>rosids</taxon>
        <taxon>fabids</taxon>
        <taxon>Fagales</taxon>
        <taxon>Myricaceae</taxon>
        <taxon>Morella</taxon>
    </lineage>
</organism>
<dbReference type="InterPro" id="IPR011009">
    <property type="entry name" value="Kinase-like_dom_sf"/>
</dbReference>
<evidence type="ECO:0000256" key="6">
    <source>
        <dbReference type="SAM" id="MobiDB-lite"/>
    </source>
</evidence>
<evidence type="ECO:0000313" key="9">
    <source>
        <dbReference type="EMBL" id="KAB1218065.1"/>
    </source>
</evidence>
<feature type="transmembrane region" description="Helical" evidence="7">
    <location>
        <begin position="883"/>
        <end position="901"/>
    </location>
</feature>
<feature type="region of interest" description="Disordered" evidence="6">
    <location>
        <begin position="1070"/>
        <end position="1124"/>
    </location>
</feature>
<dbReference type="OrthoDB" id="427480at2759"/>
<proteinExistence type="inferred from homology"/>
<dbReference type="InterPro" id="IPR050154">
    <property type="entry name" value="UbiB_kinase"/>
</dbReference>
<dbReference type="SMART" id="SM01160">
    <property type="entry name" value="DUF1751"/>
    <property type="match status" value="1"/>
</dbReference>
<keyword evidence="3 7" id="KW-0812">Transmembrane</keyword>
<comment type="similarity">
    <text evidence="2">Belongs to the protein kinase superfamily. ADCK protein kinase family.</text>
</comment>
<dbReference type="Gene3D" id="1.20.1540.10">
    <property type="entry name" value="Rhomboid-like"/>
    <property type="match status" value="1"/>
</dbReference>
<dbReference type="SUPFAM" id="SSF56112">
    <property type="entry name" value="Protein kinase-like (PK-like)"/>
    <property type="match status" value="1"/>
</dbReference>
<evidence type="ECO:0000259" key="8">
    <source>
        <dbReference type="PROSITE" id="PS50011"/>
    </source>
</evidence>
<evidence type="ECO:0000256" key="3">
    <source>
        <dbReference type="ARBA" id="ARBA00022692"/>
    </source>
</evidence>
<dbReference type="GO" id="GO:0005524">
    <property type="term" value="F:ATP binding"/>
    <property type="evidence" value="ECO:0007669"/>
    <property type="project" value="InterPro"/>
</dbReference>
<evidence type="ECO:0000256" key="2">
    <source>
        <dbReference type="ARBA" id="ARBA00009670"/>
    </source>
</evidence>
<dbReference type="InterPro" id="IPR000719">
    <property type="entry name" value="Prot_kinase_dom"/>
</dbReference>
<dbReference type="EMBL" id="RXIC02000021">
    <property type="protein sequence ID" value="KAB1218065.1"/>
    <property type="molecule type" value="Genomic_DNA"/>
</dbReference>
<dbReference type="Pfam" id="PF03109">
    <property type="entry name" value="ABC1"/>
    <property type="match status" value="1"/>
</dbReference>
<dbReference type="AlphaFoldDB" id="A0A6A1VZ31"/>
<comment type="subcellular location">
    <subcellularLocation>
        <location evidence="1">Membrane</location>
        <topology evidence="1">Multi-pass membrane protein</topology>
    </subcellularLocation>
</comment>
<comment type="caution">
    <text evidence="9">The sequence shown here is derived from an EMBL/GenBank/DDBJ whole genome shotgun (WGS) entry which is preliminary data.</text>
</comment>
<keyword evidence="10" id="KW-1185">Reference proteome</keyword>
<evidence type="ECO:0000256" key="5">
    <source>
        <dbReference type="ARBA" id="ARBA00023136"/>
    </source>
</evidence>
<dbReference type="Pfam" id="PF08551">
    <property type="entry name" value="DUF1751"/>
    <property type="match status" value="1"/>
</dbReference>
<feature type="region of interest" description="Disordered" evidence="6">
    <location>
        <begin position="1"/>
        <end position="20"/>
    </location>
</feature>
<feature type="compositionally biased region" description="Low complexity" evidence="6">
    <location>
        <begin position="1"/>
        <end position="15"/>
    </location>
</feature>
<name>A0A6A1VZ31_9ROSI</name>
<dbReference type="GO" id="GO:0004672">
    <property type="term" value="F:protein kinase activity"/>
    <property type="evidence" value="ECO:0007669"/>
    <property type="project" value="InterPro"/>
</dbReference>
<dbReference type="InterPro" id="IPR013861">
    <property type="entry name" value="TMEM115/Pdh1/Rbl19"/>
</dbReference>
<evidence type="ECO:0000313" key="10">
    <source>
        <dbReference type="Proteomes" id="UP000516437"/>
    </source>
</evidence>
<dbReference type="PROSITE" id="PS50011">
    <property type="entry name" value="PROTEIN_KINASE_DOM"/>
    <property type="match status" value="1"/>
</dbReference>
<keyword evidence="4 7" id="KW-1133">Transmembrane helix</keyword>
<gene>
    <name evidence="9" type="ORF">CJ030_MR3G014525</name>
</gene>
<dbReference type="GO" id="GO:0006890">
    <property type="term" value="P:retrograde vesicle-mediated transport, Golgi to endoplasmic reticulum"/>
    <property type="evidence" value="ECO:0007669"/>
    <property type="project" value="InterPro"/>
</dbReference>
<dbReference type="PANTHER" id="PTHR10566">
    <property type="entry name" value="CHAPERONE-ACTIVITY OF BC1 COMPLEX CABC1 -RELATED"/>
    <property type="match status" value="1"/>
</dbReference>
<evidence type="ECO:0000256" key="1">
    <source>
        <dbReference type="ARBA" id="ARBA00004141"/>
    </source>
</evidence>
<evidence type="ECO:0000256" key="7">
    <source>
        <dbReference type="SAM" id="Phobius"/>
    </source>
</evidence>
<reference evidence="9 10" key="1">
    <citation type="journal article" date="2019" name="Plant Biotechnol. J.">
        <title>The red bayberry genome and genetic basis of sex determination.</title>
        <authorList>
            <person name="Jia H.M."/>
            <person name="Jia H.J."/>
            <person name="Cai Q.L."/>
            <person name="Wang Y."/>
            <person name="Zhao H.B."/>
            <person name="Yang W.F."/>
            <person name="Wang G.Y."/>
            <person name="Li Y.H."/>
            <person name="Zhan D.L."/>
            <person name="Shen Y.T."/>
            <person name="Niu Q.F."/>
            <person name="Chang L."/>
            <person name="Qiu J."/>
            <person name="Zhao L."/>
            <person name="Xie H.B."/>
            <person name="Fu W.Y."/>
            <person name="Jin J."/>
            <person name="Li X.W."/>
            <person name="Jiao Y."/>
            <person name="Zhou C.C."/>
            <person name="Tu T."/>
            <person name="Chai C.Y."/>
            <person name="Gao J.L."/>
            <person name="Fan L.J."/>
            <person name="van de Weg E."/>
            <person name="Wang J.Y."/>
            <person name="Gao Z.S."/>
        </authorList>
    </citation>
    <scope>NUCLEOTIDE SEQUENCE [LARGE SCALE GENOMIC DNA]</scope>
    <source>
        <tissue evidence="9">Leaves</tissue>
    </source>
</reference>
<feature type="domain" description="Protein kinase" evidence="8">
    <location>
        <begin position="269"/>
        <end position="614"/>
    </location>
</feature>
<accession>A0A6A1VZ31</accession>
<feature type="transmembrane region" description="Helical" evidence="7">
    <location>
        <begin position="941"/>
        <end position="964"/>
    </location>
</feature>
<sequence length="1124" mass="126342">MAATISFSSPSTPFSVRHSTRASKTSLKRVRVVGNLGHLAQVVRKDIEFLKKGISRGVEWANRTLHIPQVYNTLDDFLWLRNLEEPHAPPLEPRSWPQPSYPELSGVDLFLADFKALEAYVAYLYYVSKTWSKPLPEVYDPQDIADYFSRRPHVVALRLLEVSSSFASAAIRIRTAGIRKFLRLNSVQDLDGNVLQYNFGMVLKETMLNLGPTFIKVGQSLSTRPDIIGNEISKALSELHDRIPPFPRVVAMKIIEEEFGSPVESLFRYISNEPVAAASFGQVYRGTTIDGCSVAVKVQRPNLHHLVVRDIYILRLGLGLLQKLAKRKNDLRLYADELGKGLVGELDYTLEAANASEFLEVHLPFPFIRVPRMFHHLTRKRVLTMEWIVGESPTDLLSVSTGNPVDLGSYSDRQKLDAKRRLLDLVNKGVEASLVQLLETGLLHADPHPGNLRYTSSGQIGFLDFGLLCRMERKHQFAMLASIVHIVNGDWPSLVHALTDMDIVRPGTNIRRVTVDLEDALGEVEFKDGIPDVKFSRVLGKIWSVALKYHFRMPPYYTLVLRSLASLEGLAVAADKNFKTFEAAYPYVVRKLLTDNSAAMRKILHLVVLDKKKFRWQRLALFLRIGATRKGLPKVIAPYSETSLEYTANRVNGVFDIANFVLRLLPSTDGVALRRLLMTADGASLIQAMLSKDAKFFRQQLCTVIADILYQWMWGALGGDITKTQSSSRVLSPGLHHELSGNFDKRIRLELLFGRRLGSKRVYMTFGSYSMRLHRLSSRPRPFRSNGITDTFFACVRKKKYLGLAYSSVGIGDRHCMLWKGIWKGTSFYSGFTRLCKGLAVVLVGGHIVVQLFPSAINYLALIPARTIPFAWNLITAGYVEQSVFGVVASTVGLLVIGKLLEPIWGSREFLKFIFVVNFLTSVCVFITAIALYYITTQENYLYMPLSGFHGVLSGFLVGIKQIIPDQELPLLKIKAKWLPSLVLLLSIAVSFFTLESATYLPSLIFGTYMSWIYLRYWQRKPETKLKGDPSDDFAFSTFFPEILRPVIDPIASISHRMLCGRTEASDEAQGYTLGGAPLPGSDPIEASRRRERGARALEERLATERLATARGEEETQTDAAENV</sequence>
<dbReference type="GO" id="GO:0016020">
    <property type="term" value="C:membrane"/>
    <property type="evidence" value="ECO:0007669"/>
    <property type="project" value="UniProtKB-SubCell"/>
</dbReference>
<keyword evidence="5 7" id="KW-0472">Membrane</keyword>
<dbReference type="SUPFAM" id="SSF144091">
    <property type="entry name" value="Rhomboid-like"/>
    <property type="match status" value="1"/>
</dbReference>
<evidence type="ECO:0000256" key="4">
    <source>
        <dbReference type="ARBA" id="ARBA00022989"/>
    </source>
</evidence>
<dbReference type="CDD" id="cd05121">
    <property type="entry name" value="ABC1_ADCK3-like"/>
    <property type="match status" value="1"/>
</dbReference>